<protein>
    <submittedName>
        <fullName evidence="1">Uncharacterized protein</fullName>
    </submittedName>
</protein>
<comment type="caution">
    <text evidence="1">The sequence shown here is derived from an EMBL/GenBank/DDBJ whole genome shotgun (WGS) entry which is preliminary data.</text>
</comment>
<dbReference type="Proteomes" id="UP001183420">
    <property type="component" value="Unassembled WGS sequence"/>
</dbReference>
<dbReference type="EMBL" id="JAVREM010000007">
    <property type="protein sequence ID" value="MDT0318550.1"/>
    <property type="molecule type" value="Genomic_DNA"/>
</dbReference>
<keyword evidence="2" id="KW-1185">Reference proteome</keyword>
<sequence length="114" mass="11818">MTIVIVVQLDRVRVAQWAQAAGGRGRGGETVTAEQVQVAVLERGEPGDVLVPDLVAPRLQLGDGGDGPLTGPAPTEPAVFDGAEVVDGYAVLRRETAYGGLFWSCATAMAVRSS</sequence>
<gene>
    <name evidence="1" type="ORF">RNC47_09405</name>
</gene>
<evidence type="ECO:0000313" key="2">
    <source>
        <dbReference type="Proteomes" id="UP001183420"/>
    </source>
</evidence>
<name>A0ABU2LLS9_9ACTN</name>
<organism evidence="1 2">
    <name type="scientific">Streptomyces millisiae</name>
    <dbReference type="NCBI Taxonomy" id="3075542"/>
    <lineage>
        <taxon>Bacteria</taxon>
        <taxon>Bacillati</taxon>
        <taxon>Actinomycetota</taxon>
        <taxon>Actinomycetes</taxon>
        <taxon>Kitasatosporales</taxon>
        <taxon>Streptomycetaceae</taxon>
        <taxon>Streptomyces</taxon>
    </lineage>
</organism>
<evidence type="ECO:0000313" key="1">
    <source>
        <dbReference type="EMBL" id="MDT0318550.1"/>
    </source>
</evidence>
<accession>A0ABU2LLS9</accession>
<reference evidence="2" key="1">
    <citation type="submission" date="2023-07" db="EMBL/GenBank/DDBJ databases">
        <title>30 novel species of actinomycetes from the DSMZ collection.</title>
        <authorList>
            <person name="Nouioui I."/>
        </authorList>
    </citation>
    <scope>NUCLEOTIDE SEQUENCE [LARGE SCALE GENOMIC DNA]</scope>
    <source>
        <strain evidence="2">DSM 44918</strain>
    </source>
</reference>
<proteinExistence type="predicted"/>